<dbReference type="Proteomes" id="UP000095282">
    <property type="component" value="Unplaced"/>
</dbReference>
<accession>A0A1I7UWI6</accession>
<evidence type="ECO:0000313" key="3">
    <source>
        <dbReference type="WBParaSite" id="Csp11.Scaffold630.g20051.t1"/>
    </source>
</evidence>
<feature type="region of interest" description="Disordered" evidence="1">
    <location>
        <begin position="322"/>
        <end position="344"/>
    </location>
</feature>
<dbReference type="WBParaSite" id="Csp11.Scaffold630.g20051.t1">
    <property type="protein sequence ID" value="Csp11.Scaffold630.g20051.t1"/>
    <property type="gene ID" value="Csp11.Scaffold630.g20051"/>
</dbReference>
<evidence type="ECO:0000313" key="2">
    <source>
        <dbReference type="Proteomes" id="UP000095282"/>
    </source>
</evidence>
<organism evidence="2 3">
    <name type="scientific">Caenorhabditis tropicalis</name>
    <dbReference type="NCBI Taxonomy" id="1561998"/>
    <lineage>
        <taxon>Eukaryota</taxon>
        <taxon>Metazoa</taxon>
        <taxon>Ecdysozoa</taxon>
        <taxon>Nematoda</taxon>
        <taxon>Chromadorea</taxon>
        <taxon>Rhabditida</taxon>
        <taxon>Rhabditina</taxon>
        <taxon>Rhabditomorpha</taxon>
        <taxon>Rhabditoidea</taxon>
        <taxon>Rhabditidae</taxon>
        <taxon>Peloderinae</taxon>
        <taxon>Caenorhabditis</taxon>
    </lineage>
</organism>
<dbReference type="AlphaFoldDB" id="A0A1I7UWI6"/>
<reference evidence="3" key="1">
    <citation type="submission" date="2016-11" db="UniProtKB">
        <authorList>
            <consortium name="WormBaseParasite"/>
        </authorList>
    </citation>
    <scope>IDENTIFICATION</scope>
</reference>
<keyword evidence="2" id="KW-1185">Reference proteome</keyword>
<sequence length="623" mass="70833">MATENNQDNPSRFGIQSPDFMSNELITVREVDQSDFEDLKWSICDLKFKYIDIPTVWNNEVEETPELKKGREQFDTVRVEMMAMNATILVAILRNIFGRENLKETIHLLIEDLREQISTLLEMPVCEWNQSEQLTVEKFWELMKNGYKGGRKNNPYSTKLRDNTDEEIERSLNAKSDCFRSFRSAYFMRVIFENIEAAWDKMKEKLMENEEDRKILTAMNKGFPTTSLNWKRVWELKIPKNDPRIPKRPFLTNVLTSVTSNFTEKDIMEKVEKLKEEWNRAIEWSKIPLGGIQEEAEIQPEQMETSSAVANAEELIAKEKRAAKRQRKADASVVGPPQKKRDLGMASSENFESPLRSSNFSVQTIVPLNSQNSPSHIPTDNSSSFHISNSSLPTPFLTPIQEISPNTSSELLQSPPMLSPITAHIPQPPVNPFGFLNISIPPPFPQNVTLPTPQNSQFTSPVTPNEDPNSSFSAFMARASAASQPNLGSQFPSPSLTISPQNTFYQTSPPNPNYPFQPLPNSFPHVSMTAQNLFQRPPIFPNPFMFNPLLLSQIPQFRNNQNHQNPFSTPASQLPVFPLLNQQPTSNRVPFPPIPQVNPQFSLQDNISIALKQLAAIQSFPKD</sequence>
<proteinExistence type="predicted"/>
<evidence type="ECO:0000256" key="1">
    <source>
        <dbReference type="SAM" id="MobiDB-lite"/>
    </source>
</evidence>
<protein>
    <submittedName>
        <fullName evidence="3">Bromo domain-containing protein</fullName>
    </submittedName>
</protein>
<name>A0A1I7UWI6_9PELO</name>